<comment type="caution">
    <text evidence="2">The sequence shown here is derived from an EMBL/GenBank/DDBJ whole genome shotgun (WGS) entry which is preliminary data.</text>
</comment>
<dbReference type="GO" id="GO:0051959">
    <property type="term" value="F:dynein light intermediate chain binding"/>
    <property type="evidence" value="ECO:0007669"/>
    <property type="project" value="InterPro"/>
</dbReference>
<dbReference type="PANTHER" id="PTHR22878:SF63">
    <property type="entry name" value="DYNEIN AXONEMAL HEAVY CHAIN 10"/>
    <property type="match status" value="1"/>
</dbReference>
<sequence length="319" mass="37313">MRKTNRLITKEAIFYYCYQKTRAEWMLDYQGMVCLAASQVWWTWETEDVFRKLKVGIKTALKDYAKKMHMQIDQLVVKVRSNIKKNDRKKYNTALIVDVHARDIIDSFVRDSIMDEKEFEWESQLRFYWVRDFDELYIKQCTGSFLYGYEYMGLNGRLVITPLTDRIYLTLTQVGAINESRWGTGGSCRYREDRNHQGPGQVLAKKMTVLYKLAREQLSKQFHYDFGLRALKSVLVMAGELKRNAQDLDECKDTMTTETTKDLAKALGLLCVVTNCGEGMDYKVRNKTVTRCGEGVDYKLQLIRQALVLKLTHFQVGLR</sequence>
<feature type="domain" description="Dynein heavy chain hydrolytic ATP-binding dynein motor region" evidence="1">
    <location>
        <begin position="254"/>
        <end position="288"/>
    </location>
</feature>
<dbReference type="Pfam" id="PF12774">
    <property type="entry name" value="AAA_6"/>
    <property type="match status" value="3"/>
</dbReference>
<reference evidence="2 3" key="1">
    <citation type="submission" date="2019-01" db="EMBL/GenBank/DDBJ databases">
        <title>A draft genome assembly of the solar-powered sea slug Elysia chlorotica.</title>
        <authorList>
            <person name="Cai H."/>
            <person name="Li Q."/>
            <person name="Fang X."/>
            <person name="Li J."/>
            <person name="Curtis N.E."/>
            <person name="Altenburger A."/>
            <person name="Shibata T."/>
            <person name="Feng M."/>
            <person name="Maeda T."/>
            <person name="Schwartz J.A."/>
            <person name="Shigenobu S."/>
            <person name="Lundholm N."/>
            <person name="Nishiyama T."/>
            <person name="Yang H."/>
            <person name="Hasebe M."/>
            <person name="Li S."/>
            <person name="Pierce S.K."/>
            <person name="Wang J."/>
        </authorList>
    </citation>
    <scope>NUCLEOTIDE SEQUENCE [LARGE SCALE GENOMIC DNA]</scope>
    <source>
        <strain evidence="2">EC2010</strain>
        <tissue evidence="2">Whole organism of an adult</tissue>
    </source>
</reference>
<evidence type="ECO:0000313" key="3">
    <source>
        <dbReference type="Proteomes" id="UP000271974"/>
    </source>
</evidence>
<dbReference type="FunFam" id="1.20.58.1120:FF:000008">
    <property type="entry name" value="Dynein heavy chain 10, axonemal"/>
    <property type="match status" value="1"/>
</dbReference>
<dbReference type="GO" id="GO:0045505">
    <property type="term" value="F:dynein intermediate chain binding"/>
    <property type="evidence" value="ECO:0007669"/>
    <property type="project" value="InterPro"/>
</dbReference>
<dbReference type="InterPro" id="IPR043157">
    <property type="entry name" value="Dynein_AAA1S"/>
</dbReference>
<feature type="domain" description="Dynein heavy chain hydrolytic ATP-binding dynein motor region" evidence="1">
    <location>
        <begin position="201"/>
        <end position="251"/>
    </location>
</feature>
<organism evidence="2 3">
    <name type="scientific">Elysia chlorotica</name>
    <name type="common">Eastern emerald elysia</name>
    <name type="synonym">Sea slug</name>
    <dbReference type="NCBI Taxonomy" id="188477"/>
    <lineage>
        <taxon>Eukaryota</taxon>
        <taxon>Metazoa</taxon>
        <taxon>Spiralia</taxon>
        <taxon>Lophotrochozoa</taxon>
        <taxon>Mollusca</taxon>
        <taxon>Gastropoda</taxon>
        <taxon>Heterobranchia</taxon>
        <taxon>Euthyneura</taxon>
        <taxon>Panpulmonata</taxon>
        <taxon>Sacoglossa</taxon>
        <taxon>Placobranchoidea</taxon>
        <taxon>Plakobranchidae</taxon>
        <taxon>Elysia</taxon>
    </lineage>
</organism>
<protein>
    <recommendedName>
        <fullName evidence="1">Dynein heavy chain hydrolytic ATP-binding dynein motor region domain-containing protein</fullName>
    </recommendedName>
</protein>
<keyword evidence="3" id="KW-1185">Reference proteome</keyword>
<evidence type="ECO:0000259" key="1">
    <source>
        <dbReference type="Pfam" id="PF12774"/>
    </source>
</evidence>
<dbReference type="STRING" id="188477.A0A433T1P8"/>
<dbReference type="PANTHER" id="PTHR22878">
    <property type="entry name" value="DYNEIN HEAVY CHAIN 6, AXONEMAL-LIKE-RELATED"/>
    <property type="match status" value="1"/>
</dbReference>
<dbReference type="GO" id="GO:0030286">
    <property type="term" value="C:dynein complex"/>
    <property type="evidence" value="ECO:0007669"/>
    <property type="project" value="InterPro"/>
</dbReference>
<dbReference type="InterPro" id="IPR026983">
    <property type="entry name" value="DHC"/>
</dbReference>
<feature type="domain" description="Dynein heavy chain hydrolytic ATP-binding dynein motor region" evidence="1">
    <location>
        <begin position="147"/>
        <end position="174"/>
    </location>
</feature>
<dbReference type="GO" id="GO:0005524">
    <property type="term" value="F:ATP binding"/>
    <property type="evidence" value="ECO:0007669"/>
    <property type="project" value="InterPro"/>
</dbReference>
<dbReference type="Gene3D" id="1.10.8.710">
    <property type="match status" value="1"/>
</dbReference>
<gene>
    <name evidence="2" type="ORF">EGW08_016828</name>
</gene>
<accession>A0A433T1P8</accession>
<dbReference type="Proteomes" id="UP000271974">
    <property type="component" value="Unassembled WGS sequence"/>
</dbReference>
<dbReference type="OrthoDB" id="6145268at2759"/>
<dbReference type="Gene3D" id="1.20.58.1120">
    <property type="match status" value="1"/>
</dbReference>
<name>A0A433T1P8_ELYCH</name>
<dbReference type="InterPro" id="IPR035699">
    <property type="entry name" value="AAA_6"/>
</dbReference>
<evidence type="ECO:0000313" key="2">
    <source>
        <dbReference type="EMBL" id="RUS75417.1"/>
    </source>
</evidence>
<dbReference type="AlphaFoldDB" id="A0A433T1P8"/>
<dbReference type="GO" id="GO:0007018">
    <property type="term" value="P:microtubule-based movement"/>
    <property type="evidence" value="ECO:0007669"/>
    <property type="project" value="InterPro"/>
</dbReference>
<proteinExistence type="predicted"/>
<dbReference type="EMBL" id="RQTK01000744">
    <property type="protein sequence ID" value="RUS75417.1"/>
    <property type="molecule type" value="Genomic_DNA"/>
</dbReference>